<dbReference type="InterPro" id="IPR046878">
    <property type="entry name" value="Big_14"/>
</dbReference>
<dbReference type="PROSITE" id="PS51257">
    <property type="entry name" value="PROKAR_LIPOPROTEIN"/>
    <property type="match status" value="1"/>
</dbReference>
<organism evidence="3 4">
    <name type="scientific">Candidatus Faeciplasma avium</name>
    <dbReference type="NCBI Taxonomy" id="2840798"/>
    <lineage>
        <taxon>Bacteria</taxon>
        <taxon>Bacillati</taxon>
        <taxon>Bacillota</taxon>
        <taxon>Clostridia</taxon>
        <taxon>Eubacteriales</taxon>
        <taxon>Oscillospiraceae</taxon>
        <taxon>Oscillospiraceae incertae sedis</taxon>
        <taxon>Candidatus Faeciplasma</taxon>
    </lineage>
</organism>
<feature type="chain" id="PRO_5038887509" description="Bacterial Ig-like domain-containing protein" evidence="1">
    <location>
        <begin position="27"/>
        <end position="153"/>
    </location>
</feature>
<protein>
    <recommendedName>
        <fullName evidence="2">Bacterial Ig-like domain-containing protein</fullName>
    </recommendedName>
</protein>
<accession>A0A9D1NS33</accession>
<proteinExistence type="predicted"/>
<dbReference type="AlphaFoldDB" id="A0A9D1NS33"/>
<feature type="domain" description="Bacterial Ig-like" evidence="2">
    <location>
        <begin position="48"/>
        <end position="141"/>
    </location>
</feature>
<comment type="caution">
    <text evidence="3">The sequence shown here is derived from an EMBL/GenBank/DDBJ whole genome shotgun (WGS) entry which is preliminary data.</text>
</comment>
<reference evidence="3" key="1">
    <citation type="submission" date="2020-10" db="EMBL/GenBank/DDBJ databases">
        <authorList>
            <person name="Gilroy R."/>
        </authorList>
    </citation>
    <scope>NUCLEOTIDE SEQUENCE</scope>
    <source>
        <strain evidence="3">1370</strain>
    </source>
</reference>
<feature type="signal peptide" evidence="1">
    <location>
        <begin position="1"/>
        <end position="26"/>
    </location>
</feature>
<evidence type="ECO:0000313" key="4">
    <source>
        <dbReference type="Proteomes" id="UP000823960"/>
    </source>
</evidence>
<evidence type="ECO:0000256" key="1">
    <source>
        <dbReference type="SAM" id="SignalP"/>
    </source>
</evidence>
<keyword evidence="1" id="KW-0732">Signal</keyword>
<gene>
    <name evidence="3" type="ORF">IAD28_07410</name>
</gene>
<dbReference type="Pfam" id="PF20251">
    <property type="entry name" value="Big_14"/>
    <property type="match status" value="1"/>
</dbReference>
<dbReference type="Proteomes" id="UP000823960">
    <property type="component" value="Unassembled WGS sequence"/>
</dbReference>
<reference evidence="3" key="2">
    <citation type="journal article" date="2021" name="PeerJ">
        <title>Extensive microbial diversity within the chicken gut microbiome revealed by metagenomics and culture.</title>
        <authorList>
            <person name="Gilroy R."/>
            <person name="Ravi A."/>
            <person name="Getino M."/>
            <person name="Pursley I."/>
            <person name="Horton D.L."/>
            <person name="Alikhan N.F."/>
            <person name="Baker D."/>
            <person name="Gharbi K."/>
            <person name="Hall N."/>
            <person name="Watson M."/>
            <person name="Adriaenssens E.M."/>
            <person name="Foster-Nyarko E."/>
            <person name="Jarju S."/>
            <person name="Secka A."/>
            <person name="Antonio M."/>
            <person name="Oren A."/>
            <person name="Chaudhuri R.R."/>
            <person name="La Ragione R."/>
            <person name="Hildebrand F."/>
            <person name="Pallen M.J."/>
        </authorList>
    </citation>
    <scope>NUCLEOTIDE SEQUENCE</scope>
    <source>
        <strain evidence="3">1370</strain>
    </source>
</reference>
<evidence type="ECO:0000313" key="3">
    <source>
        <dbReference type="EMBL" id="HIV11497.1"/>
    </source>
</evidence>
<name>A0A9D1NS33_9FIRM</name>
<evidence type="ECO:0000259" key="2">
    <source>
        <dbReference type="Pfam" id="PF20251"/>
    </source>
</evidence>
<dbReference type="EMBL" id="DVOL01000108">
    <property type="protein sequence ID" value="HIV11497.1"/>
    <property type="molecule type" value="Genomic_DNA"/>
</dbReference>
<sequence>MARTVKRLLILTALAVLTVFSSGCGAKEDYPWGVHKSDIAVAAGQEIGVKMQEGSLTKTGAEFIVFNSGEEDIYLGVEFFLQIYDGGDWCDIEGNAVDWTLEQMFITPGGEASQVVSWDNMYGELPEGRYRFVKSVAIGDSNEHYACEFEIKD</sequence>